<keyword evidence="9" id="KW-0902">Two-component regulatory system</keyword>
<protein>
    <recommendedName>
        <fullName evidence="3">histidine kinase</fullName>
        <ecNumber evidence="3">2.7.13.3</ecNumber>
    </recommendedName>
</protein>
<keyword evidence="8 12" id="KW-1133">Transmembrane helix</keyword>
<feature type="transmembrane region" description="Helical" evidence="12">
    <location>
        <begin position="167"/>
        <end position="190"/>
    </location>
</feature>
<evidence type="ECO:0000256" key="7">
    <source>
        <dbReference type="ARBA" id="ARBA00022777"/>
    </source>
</evidence>
<evidence type="ECO:0000259" key="14">
    <source>
        <dbReference type="PROSITE" id="PS50885"/>
    </source>
</evidence>
<evidence type="ECO:0000259" key="13">
    <source>
        <dbReference type="PROSITE" id="PS50109"/>
    </source>
</evidence>
<accession>A0A1V2H575</accession>
<comment type="caution">
    <text evidence="15">The sequence shown here is derived from an EMBL/GenBank/DDBJ whole genome shotgun (WGS) entry which is preliminary data.</text>
</comment>
<evidence type="ECO:0000256" key="12">
    <source>
        <dbReference type="SAM" id="Phobius"/>
    </source>
</evidence>
<evidence type="ECO:0000256" key="11">
    <source>
        <dbReference type="SAM" id="Coils"/>
    </source>
</evidence>
<dbReference type="Proteomes" id="UP000188879">
    <property type="component" value="Unassembled WGS sequence"/>
</dbReference>
<organism evidence="15 16">
    <name type="scientific">Teichococcus deserti</name>
    <dbReference type="NCBI Taxonomy" id="1817963"/>
    <lineage>
        <taxon>Bacteria</taxon>
        <taxon>Pseudomonadati</taxon>
        <taxon>Pseudomonadota</taxon>
        <taxon>Alphaproteobacteria</taxon>
        <taxon>Acetobacterales</taxon>
        <taxon>Roseomonadaceae</taxon>
        <taxon>Roseomonas</taxon>
    </lineage>
</organism>
<dbReference type="InterPro" id="IPR003594">
    <property type="entry name" value="HATPase_dom"/>
</dbReference>
<dbReference type="InterPro" id="IPR036097">
    <property type="entry name" value="HisK_dim/P_sf"/>
</dbReference>
<dbReference type="PRINTS" id="PR00344">
    <property type="entry name" value="BCTRLSENSOR"/>
</dbReference>
<name>A0A1V2H575_9PROT</name>
<dbReference type="AlphaFoldDB" id="A0A1V2H575"/>
<dbReference type="PROSITE" id="PS50109">
    <property type="entry name" value="HIS_KIN"/>
    <property type="match status" value="1"/>
</dbReference>
<dbReference type="InterPro" id="IPR003661">
    <property type="entry name" value="HisK_dim/P_dom"/>
</dbReference>
<sequence>MRRGSLRLRLVGAAAALIVLALVLAGAGLLVIFERELAARATDDLDRTAKFIAAQLEPGPEGRPRLLQEPADLRLATAYGGLYWQVEGGGTLLRSRSLWDAQLQPPAFPPGVVQGAEPEVLTLAGPERSRLLAVRRAVALGRRGAEVDYAILVAIDRRDLAASRDSFLAMLVPSLAGLGLVLVLAMAAFVHRAMLPFRALGRDLRAVEAGQRATLSGAVPDEVRPVVEALNRLVTLQERAVGRARMQAGDMAHGLKTPLAVLGALARRLRAENRAAEAAEVEEQVQAMARQVDRALARARAGGGAALRRHGTPVRPLAHKLVSVLQRLPADRAIDWRLEVAPDFTFPAEEGDLTEMLGNVLDNARKWAGGVVRLATEGGALVVEDDGPGLAPDLADSITRGQRWDESRPGTGFGLAITRDLLEGSGGALQLQRAASGGLRVLLQPAAGA</sequence>
<dbReference type="SUPFAM" id="SSF55874">
    <property type="entry name" value="ATPase domain of HSP90 chaperone/DNA topoisomerase II/histidine kinase"/>
    <property type="match status" value="1"/>
</dbReference>
<dbReference type="Gene3D" id="3.30.565.10">
    <property type="entry name" value="Histidine kinase-like ATPase, C-terminal domain"/>
    <property type="match status" value="1"/>
</dbReference>
<dbReference type="GO" id="GO:0000155">
    <property type="term" value="F:phosphorelay sensor kinase activity"/>
    <property type="evidence" value="ECO:0007669"/>
    <property type="project" value="InterPro"/>
</dbReference>
<dbReference type="InterPro" id="IPR036890">
    <property type="entry name" value="HATPase_C_sf"/>
</dbReference>
<evidence type="ECO:0000256" key="8">
    <source>
        <dbReference type="ARBA" id="ARBA00022989"/>
    </source>
</evidence>
<dbReference type="EMBL" id="MLCO01000065">
    <property type="protein sequence ID" value="ONG55832.1"/>
    <property type="molecule type" value="Genomic_DNA"/>
</dbReference>
<evidence type="ECO:0000256" key="6">
    <source>
        <dbReference type="ARBA" id="ARBA00022692"/>
    </source>
</evidence>
<dbReference type="InterPro" id="IPR003660">
    <property type="entry name" value="HAMP_dom"/>
</dbReference>
<dbReference type="PROSITE" id="PS50885">
    <property type="entry name" value="HAMP"/>
    <property type="match status" value="1"/>
</dbReference>
<reference evidence="15 16" key="1">
    <citation type="submission" date="2016-10" db="EMBL/GenBank/DDBJ databases">
        <title>Draft Genome sequence of Roseomonas sp. strain M3.</title>
        <authorList>
            <person name="Subhash Y."/>
            <person name="Lee S."/>
        </authorList>
    </citation>
    <scope>NUCLEOTIDE SEQUENCE [LARGE SCALE GENOMIC DNA]</scope>
    <source>
        <strain evidence="15 16">M3</strain>
    </source>
</reference>
<evidence type="ECO:0000256" key="5">
    <source>
        <dbReference type="ARBA" id="ARBA00022679"/>
    </source>
</evidence>
<proteinExistence type="predicted"/>
<evidence type="ECO:0000313" key="15">
    <source>
        <dbReference type="EMBL" id="ONG55832.1"/>
    </source>
</evidence>
<dbReference type="InterPro" id="IPR004358">
    <property type="entry name" value="Sig_transdc_His_kin-like_C"/>
</dbReference>
<dbReference type="SUPFAM" id="SSF47384">
    <property type="entry name" value="Homodimeric domain of signal transducing histidine kinase"/>
    <property type="match status" value="1"/>
</dbReference>
<evidence type="ECO:0000256" key="1">
    <source>
        <dbReference type="ARBA" id="ARBA00000085"/>
    </source>
</evidence>
<keyword evidence="4" id="KW-0597">Phosphoprotein</keyword>
<comment type="catalytic activity">
    <reaction evidence="1">
        <text>ATP + protein L-histidine = ADP + protein N-phospho-L-histidine.</text>
        <dbReference type="EC" id="2.7.13.3"/>
    </reaction>
</comment>
<keyword evidence="5" id="KW-0808">Transferase</keyword>
<evidence type="ECO:0000256" key="9">
    <source>
        <dbReference type="ARBA" id="ARBA00023012"/>
    </source>
</evidence>
<dbReference type="InterPro" id="IPR050428">
    <property type="entry name" value="TCS_sensor_his_kinase"/>
</dbReference>
<evidence type="ECO:0000313" key="16">
    <source>
        <dbReference type="Proteomes" id="UP000188879"/>
    </source>
</evidence>
<feature type="coiled-coil region" evidence="11">
    <location>
        <begin position="262"/>
        <end position="298"/>
    </location>
</feature>
<feature type="domain" description="HAMP" evidence="14">
    <location>
        <begin position="191"/>
        <end position="242"/>
    </location>
</feature>
<keyword evidence="7" id="KW-0418">Kinase</keyword>
<dbReference type="SMART" id="SM00388">
    <property type="entry name" value="HisKA"/>
    <property type="match status" value="1"/>
</dbReference>
<dbReference type="PANTHER" id="PTHR45436:SF5">
    <property type="entry name" value="SENSOR HISTIDINE KINASE TRCS"/>
    <property type="match status" value="1"/>
</dbReference>
<dbReference type="Pfam" id="PF02518">
    <property type="entry name" value="HATPase_c"/>
    <property type="match status" value="1"/>
</dbReference>
<comment type="subcellular location">
    <subcellularLocation>
        <location evidence="2">Membrane</location>
    </subcellularLocation>
</comment>
<feature type="domain" description="Histidine kinase" evidence="13">
    <location>
        <begin position="250"/>
        <end position="449"/>
    </location>
</feature>
<evidence type="ECO:0000256" key="3">
    <source>
        <dbReference type="ARBA" id="ARBA00012438"/>
    </source>
</evidence>
<evidence type="ECO:0000256" key="2">
    <source>
        <dbReference type="ARBA" id="ARBA00004370"/>
    </source>
</evidence>
<evidence type="ECO:0000256" key="10">
    <source>
        <dbReference type="ARBA" id="ARBA00023136"/>
    </source>
</evidence>
<dbReference type="EC" id="2.7.13.3" evidence="3"/>
<gene>
    <name evidence="15" type="ORF">BKE38_08185</name>
</gene>
<keyword evidence="10 12" id="KW-0472">Membrane</keyword>
<evidence type="ECO:0000256" key="4">
    <source>
        <dbReference type="ARBA" id="ARBA00022553"/>
    </source>
</evidence>
<dbReference type="OrthoDB" id="9809567at2"/>
<dbReference type="SMART" id="SM00387">
    <property type="entry name" value="HATPase_c"/>
    <property type="match status" value="1"/>
</dbReference>
<dbReference type="Gene3D" id="1.10.287.130">
    <property type="match status" value="1"/>
</dbReference>
<keyword evidence="16" id="KW-1185">Reference proteome</keyword>
<dbReference type="InterPro" id="IPR005467">
    <property type="entry name" value="His_kinase_dom"/>
</dbReference>
<dbReference type="GO" id="GO:0005886">
    <property type="term" value="C:plasma membrane"/>
    <property type="evidence" value="ECO:0007669"/>
    <property type="project" value="TreeGrafter"/>
</dbReference>
<keyword evidence="6 12" id="KW-0812">Transmembrane</keyword>
<keyword evidence="11" id="KW-0175">Coiled coil</keyword>
<dbReference type="PANTHER" id="PTHR45436">
    <property type="entry name" value="SENSOR HISTIDINE KINASE YKOH"/>
    <property type="match status" value="1"/>
</dbReference>